<dbReference type="AlphaFoldDB" id="A0A4S8LHH2"/>
<proteinExistence type="predicted"/>
<dbReference type="Proteomes" id="UP000297245">
    <property type="component" value="Unassembled WGS sequence"/>
</dbReference>
<feature type="compositionally biased region" description="Basic and acidic residues" evidence="1">
    <location>
        <begin position="61"/>
        <end position="71"/>
    </location>
</feature>
<dbReference type="EMBL" id="ML179406">
    <property type="protein sequence ID" value="THU88532.1"/>
    <property type="molecule type" value="Genomic_DNA"/>
</dbReference>
<keyword evidence="3" id="KW-1185">Reference proteome</keyword>
<evidence type="ECO:0000256" key="1">
    <source>
        <dbReference type="SAM" id="MobiDB-lite"/>
    </source>
</evidence>
<evidence type="ECO:0000313" key="3">
    <source>
        <dbReference type="Proteomes" id="UP000297245"/>
    </source>
</evidence>
<feature type="region of interest" description="Disordered" evidence="1">
    <location>
        <begin position="44"/>
        <end position="71"/>
    </location>
</feature>
<organism evidence="2 3">
    <name type="scientific">Dendrothele bispora (strain CBS 962.96)</name>
    <dbReference type="NCBI Taxonomy" id="1314807"/>
    <lineage>
        <taxon>Eukaryota</taxon>
        <taxon>Fungi</taxon>
        <taxon>Dikarya</taxon>
        <taxon>Basidiomycota</taxon>
        <taxon>Agaricomycotina</taxon>
        <taxon>Agaricomycetes</taxon>
        <taxon>Agaricomycetidae</taxon>
        <taxon>Agaricales</taxon>
        <taxon>Agaricales incertae sedis</taxon>
        <taxon>Dendrothele</taxon>
    </lineage>
</organism>
<name>A0A4S8LHH2_DENBC</name>
<sequence length="133" mass="15990">MTSMRLQPCDQLQLTGAEEDEYLVQAGVAPEDLLFVKDERNKLRQHQKKKLRNAANYQNNRDQRLERARENNMRHRQNFPLLSEAQQNDILEGRQLSHWKYWRANRQLLAKKERERRAQKKAQRLTVQAQKDP</sequence>
<gene>
    <name evidence="2" type="ORF">K435DRAFT_803436</name>
</gene>
<protein>
    <submittedName>
        <fullName evidence="2">Uncharacterized protein</fullName>
    </submittedName>
</protein>
<evidence type="ECO:0000313" key="2">
    <source>
        <dbReference type="EMBL" id="THU88532.1"/>
    </source>
</evidence>
<reference evidence="2 3" key="1">
    <citation type="journal article" date="2019" name="Nat. Ecol. Evol.">
        <title>Megaphylogeny resolves global patterns of mushroom evolution.</title>
        <authorList>
            <person name="Varga T."/>
            <person name="Krizsan K."/>
            <person name="Foldi C."/>
            <person name="Dima B."/>
            <person name="Sanchez-Garcia M."/>
            <person name="Sanchez-Ramirez S."/>
            <person name="Szollosi G.J."/>
            <person name="Szarkandi J.G."/>
            <person name="Papp V."/>
            <person name="Albert L."/>
            <person name="Andreopoulos W."/>
            <person name="Angelini C."/>
            <person name="Antonin V."/>
            <person name="Barry K.W."/>
            <person name="Bougher N.L."/>
            <person name="Buchanan P."/>
            <person name="Buyck B."/>
            <person name="Bense V."/>
            <person name="Catcheside P."/>
            <person name="Chovatia M."/>
            <person name="Cooper J."/>
            <person name="Damon W."/>
            <person name="Desjardin D."/>
            <person name="Finy P."/>
            <person name="Geml J."/>
            <person name="Haridas S."/>
            <person name="Hughes K."/>
            <person name="Justo A."/>
            <person name="Karasinski D."/>
            <person name="Kautmanova I."/>
            <person name="Kiss B."/>
            <person name="Kocsube S."/>
            <person name="Kotiranta H."/>
            <person name="LaButti K.M."/>
            <person name="Lechner B.E."/>
            <person name="Liimatainen K."/>
            <person name="Lipzen A."/>
            <person name="Lukacs Z."/>
            <person name="Mihaltcheva S."/>
            <person name="Morgado L.N."/>
            <person name="Niskanen T."/>
            <person name="Noordeloos M.E."/>
            <person name="Ohm R.A."/>
            <person name="Ortiz-Santana B."/>
            <person name="Ovrebo C."/>
            <person name="Racz N."/>
            <person name="Riley R."/>
            <person name="Savchenko A."/>
            <person name="Shiryaev A."/>
            <person name="Soop K."/>
            <person name="Spirin V."/>
            <person name="Szebenyi C."/>
            <person name="Tomsovsky M."/>
            <person name="Tulloss R.E."/>
            <person name="Uehling J."/>
            <person name="Grigoriev I.V."/>
            <person name="Vagvolgyi C."/>
            <person name="Papp T."/>
            <person name="Martin F.M."/>
            <person name="Miettinen O."/>
            <person name="Hibbett D.S."/>
            <person name="Nagy L.G."/>
        </authorList>
    </citation>
    <scope>NUCLEOTIDE SEQUENCE [LARGE SCALE GENOMIC DNA]</scope>
    <source>
        <strain evidence="2 3">CBS 962.96</strain>
    </source>
</reference>
<feature type="region of interest" description="Disordered" evidence="1">
    <location>
        <begin position="112"/>
        <end position="133"/>
    </location>
</feature>
<accession>A0A4S8LHH2</accession>